<reference evidence="4 5" key="1">
    <citation type="submission" date="2019-10" db="EMBL/GenBank/DDBJ databases">
        <title>Gracilibacillus salitolerans sp. nov., a moderate halophile isolated from a saline soil in northwest China.</title>
        <authorList>
            <person name="Gan L."/>
        </authorList>
    </citation>
    <scope>NUCLEOTIDE SEQUENCE [LARGE SCALE GENOMIC DNA]</scope>
    <source>
        <strain evidence="4 5">TP2-8</strain>
    </source>
</reference>
<organism evidence="4 5">
    <name type="scientific">Gracilibacillus thailandensis</name>
    <dbReference type="NCBI Taxonomy" id="563735"/>
    <lineage>
        <taxon>Bacteria</taxon>
        <taxon>Bacillati</taxon>
        <taxon>Bacillota</taxon>
        <taxon>Bacilli</taxon>
        <taxon>Bacillales</taxon>
        <taxon>Bacillaceae</taxon>
        <taxon>Gracilibacillus</taxon>
    </lineage>
</organism>
<keyword evidence="3" id="KW-0472">Membrane</keyword>
<dbReference type="NCBIfam" id="TIGR03064">
    <property type="entry name" value="sortase_srtB"/>
    <property type="match status" value="1"/>
</dbReference>
<evidence type="ECO:0000313" key="5">
    <source>
        <dbReference type="Proteomes" id="UP000435187"/>
    </source>
</evidence>
<accession>A0A6N7R242</accession>
<dbReference type="InterPro" id="IPR023365">
    <property type="entry name" value="Sortase_dom-sf"/>
</dbReference>
<keyword evidence="3" id="KW-0812">Transmembrane</keyword>
<evidence type="ECO:0000256" key="3">
    <source>
        <dbReference type="SAM" id="Phobius"/>
    </source>
</evidence>
<keyword evidence="3" id="KW-1133">Transmembrane helix</keyword>
<dbReference type="AlphaFoldDB" id="A0A6N7R242"/>
<dbReference type="GO" id="GO:0016787">
    <property type="term" value="F:hydrolase activity"/>
    <property type="evidence" value="ECO:0007669"/>
    <property type="project" value="UniProtKB-KW"/>
</dbReference>
<evidence type="ECO:0000313" key="4">
    <source>
        <dbReference type="EMBL" id="MRI67655.1"/>
    </source>
</evidence>
<protein>
    <submittedName>
        <fullName evidence="4">Class B sortase</fullName>
        <ecNumber evidence="4">3.4.22.71</ecNumber>
    </submittedName>
</protein>
<proteinExistence type="predicted"/>
<dbReference type="Proteomes" id="UP000435187">
    <property type="component" value="Unassembled WGS sequence"/>
</dbReference>
<keyword evidence="1 4" id="KW-0378">Hydrolase</keyword>
<feature type="active site" description="Acyl-thioester intermediate" evidence="2">
    <location>
        <position position="212"/>
    </location>
</feature>
<dbReference type="Pfam" id="PF04203">
    <property type="entry name" value="Sortase"/>
    <property type="match status" value="1"/>
</dbReference>
<dbReference type="RefSeq" id="WP_153836217.1">
    <property type="nucleotide sequence ID" value="NZ_JBHUMW010000035.1"/>
</dbReference>
<dbReference type="CDD" id="cd05826">
    <property type="entry name" value="Sortase_B"/>
    <property type="match status" value="1"/>
</dbReference>
<comment type="caution">
    <text evidence="4">The sequence shown here is derived from an EMBL/GenBank/DDBJ whole genome shotgun (WGS) entry which is preliminary data.</text>
</comment>
<evidence type="ECO:0000256" key="2">
    <source>
        <dbReference type="PIRSR" id="PIRSR605754-1"/>
    </source>
</evidence>
<evidence type="ECO:0000256" key="1">
    <source>
        <dbReference type="ARBA" id="ARBA00022801"/>
    </source>
</evidence>
<keyword evidence="5" id="KW-1185">Reference proteome</keyword>
<dbReference type="SUPFAM" id="SSF63817">
    <property type="entry name" value="Sortase"/>
    <property type="match status" value="1"/>
</dbReference>
<feature type="active site" description="Proton donor/acceptor" evidence="2">
    <location>
        <position position="121"/>
    </location>
</feature>
<gene>
    <name evidence="4" type="primary">srtB</name>
    <name evidence="4" type="ORF">GH885_15145</name>
</gene>
<dbReference type="Gene3D" id="2.40.260.10">
    <property type="entry name" value="Sortase"/>
    <property type="match status" value="1"/>
</dbReference>
<feature type="transmembrane region" description="Helical" evidence="3">
    <location>
        <begin position="7"/>
        <end position="28"/>
    </location>
</feature>
<dbReference type="EMBL" id="WJEE01000037">
    <property type="protein sequence ID" value="MRI67655.1"/>
    <property type="molecule type" value="Genomic_DNA"/>
</dbReference>
<dbReference type="InterPro" id="IPR005754">
    <property type="entry name" value="Sortase"/>
</dbReference>
<dbReference type="EC" id="3.4.22.71" evidence="4"/>
<dbReference type="InterPro" id="IPR009835">
    <property type="entry name" value="SrtB"/>
</dbReference>
<name>A0A6N7R242_9BACI</name>
<sequence length="231" mass="27271">MKHIGRKFYSFLLITSVFGIGFSLYFLIIQINDYVVAQGKYEEIQTIYHQRDRSLEDINEDYIGWLSIENTDIDYPVVLGPDNQYYLNHNFYQEEDFVGTIFMDYRNTVNPMNQHSIIYGHNMKDKSMFGSLSDIIEDPTFEDYQITFEVDDSIYVWEIFSVYVSTETNWMKKDFDTPEAYNWFLEHIKESSIHSSNGEIEETDRIITLATCTDSNSDKRVIVHAKLVEEI</sequence>